<evidence type="ECO:0000313" key="3">
    <source>
        <dbReference type="Proteomes" id="UP000824120"/>
    </source>
</evidence>
<accession>A0A9J5X608</accession>
<evidence type="ECO:0000256" key="1">
    <source>
        <dbReference type="SAM" id="MobiDB-lite"/>
    </source>
</evidence>
<feature type="region of interest" description="Disordered" evidence="1">
    <location>
        <begin position="139"/>
        <end position="159"/>
    </location>
</feature>
<keyword evidence="3" id="KW-1185">Reference proteome</keyword>
<gene>
    <name evidence="2" type="ORF">H5410_053826</name>
</gene>
<dbReference type="Proteomes" id="UP000824120">
    <property type="component" value="Chromosome 10"/>
</dbReference>
<name>A0A9J5X608_SOLCO</name>
<dbReference type="PANTHER" id="PTHR34427:SF10">
    <property type="entry name" value="DUF4283 DOMAIN-CONTAINING PROTEIN"/>
    <property type="match status" value="1"/>
</dbReference>
<proteinExistence type="predicted"/>
<protein>
    <recommendedName>
        <fullName evidence="4">DUF4283 domain-containing protein</fullName>
    </recommendedName>
</protein>
<comment type="caution">
    <text evidence="2">The sequence shown here is derived from an EMBL/GenBank/DDBJ whole genome shotgun (WGS) entry which is preliminary data.</text>
</comment>
<dbReference type="AlphaFoldDB" id="A0A9J5X608"/>
<evidence type="ECO:0008006" key="4">
    <source>
        <dbReference type="Google" id="ProtNLM"/>
    </source>
</evidence>
<evidence type="ECO:0000313" key="2">
    <source>
        <dbReference type="EMBL" id="KAG5583199.1"/>
    </source>
</evidence>
<dbReference type="EMBL" id="JACXVP010000010">
    <property type="protein sequence ID" value="KAG5583199.1"/>
    <property type="molecule type" value="Genomic_DNA"/>
</dbReference>
<organism evidence="2 3">
    <name type="scientific">Solanum commersonii</name>
    <name type="common">Commerson's wild potato</name>
    <name type="synonym">Commerson's nightshade</name>
    <dbReference type="NCBI Taxonomy" id="4109"/>
    <lineage>
        <taxon>Eukaryota</taxon>
        <taxon>Viridiplantae</taxon>
        <taxon>Streptophyta</taxon>
        <taxon>Embryophyta</taxon>
        <taxon>Tracheophyta</taxon>
        <taxon>Spermatophyta</taxon>
        <taxon>Magnoliopsida</taxon>
        <taxon>eudicotyledons</taxon>
        <taxon>Gunneridae</taxon>
        <taxon>Pentapetalae</taxon>
        <taxon>asterids</taxon>
        <taxon>lamiids</taxon>
        <taxon>Solanales</taxon>
        <taxon>Solanaceae</taxon>
        <taxon>Solanoideae</taxon>
        <taxon>Solaneae</taxon>
        <taxon>Solanum</taxon>
    </lineage>
</organism>
<dbReference type="PANTHER" id="PTHR34427">
    <property type="entry name" value="DUF4283 DOMAIN PROTEIN"/>
    <property type="match status" value="1"/>
</dbReference>
<reference evidence="2 3" key="1">
    <citation type="submission" date="2020-09" db="EMBL/GenBank/DDBJ databases">
        <title>De no assembly of potato wild relative species, Solanum commersonii.</title>
        <authorList>
            <person name="Cho K."/>
        </authorList>
    </citation>
    <scope>NUCLEOTIDE SEQUENCE [LARGE SCALE GENOMIC DNA]</scope>
    <source>
        <strain evidence="2">LZ3.2</strain>
        <tissue evidence="2">Leaf</tissue>
    </source>
</reference>
<sequence length="339" mass="38786">MIEQDLEDNTWAKLMRWETEDFCLILQIKPRHSRIVGLPLHLWSEKIFKVIRDSIGGWVETEEEMKLHNHLKWARISVRGDGFKIPKEVTIVSAGIAFSMQLWTELPARINIEEDKGQNYYPLSFYTMENSNLNLGLPPAGKGKGKGPMLSTLKSPNSISKEPNQKIVVSRGEHVSMLEGIHELRVLAFKFLKVFEGWEGMAETHNTTNLPEEVNEGEKINLCLEDEADERKEVCNEIQTEREEEEPVNIQTPFTQEEAESDASNWVNFHILEMSNTYGVAFEKETLELLMRIDERKSVLDKKGQAKTNSTSKSKGIGKNELKNIKSCLNEKVNIEGEI</sequence>